<evidence type="ECO:0000313" key="5">
    <source>
        <dbReference type="Proteomes" id="UP000228380"/>
    </source>
</evidence>
<dbReference type="Pfam" id="PF00076">
    <property type="entry name" value="RRM_1"/>
    <property type="match status" value="2"/>
</dbReference>
<dbReference type="SUPFAM" id="SSF54928">
    <property type="entry name" value="RNA-binding domain, RBD"/>
    <property type="match status" value="2"/>
</dbReference>
<dbReference type="GeneID" id="103708388"/>
<sequence length="293" mass="33157">MESSTSYSPSFSAASSSSSWDEAKLFVGGISGETTEHRLVEYFSKYGEVAWANVVENKITGRSRGFAFIRFVDSAAAERALAEIREHVILGRKVEVKKAIPKFLGYQNHHKEVNRIPFNPRKIFVGGLPPKLTEDEFSRFFEQFGEIKYAVLMYDNFGRLRGFGFIEFHSVEAAEKVLQNRFHELKDKKVEVKKAVPKIAKYYNKEINSCLSEHMIIGGGEGYIFGNDQAGFYQVYDPRYAGLQHYVSPFFPGCASQYSGFTGGYVVGCYDGIGYGFLYASPELVPAWNWYEV</sequence>
<reference evidence="5" key="1">
    <citation type="journal article" date="2019" name="Nat. Commun.">
        <title>Genome-wide association mapping of date palm fruit traits.</title>
        <authorList>
            <person name="Hazzouri K.M."/>
            <person name="Gros-Balthazard M."/>
            <person name="Flowers J.M."/>
            <person name="Copetti D."/>
            <person name="Lemansour A."/>
            <person name="Lebrun M."/>
            <person name="Masmoudi K."/>
            <person name="Ferrand S."/>
            <person name="Dhar M.I."/>
            <person name="Fresquez Z.A."/>
            <person name="Rosas U."/>
            <person name="Zhang J."/>
            <person name="Talag J."/>
            <person name="Lee S."/>
            <person name="Kudrna D."/>
            <person name="Powell R.F."/>
            <person name="Leitch I.J."/>
            <person name="Krueger R.R."/>
            <person name="Wing R.A."/>
            <person name="Amiri K.M.A."/>
            <person name="Purugganan M.D."/>
        </authorList>
    </citation>
    <scope>NUCLEOTIDE SEQUENCE [LARGE SCALE GENOMIC DNA]</scope>
    <source>
        <strain evidence="5">cv. Khalas</strain>
    </source>
</reference>
<evidence type="ECO:0000256" key="2">
    <source>
        <dbReference type="ARBA" id="ARBA00022884"/>
    </source>
</evidence>
<dbReference type="KEGG" id="pda:103708388"/>
<dbReference type="InterPro" id="IPR000504">
    <property type="entry name" value="RRM_dom"/>
</dbReference>
<name>A0A8B7C4A6_PHODC</name>
<feature type="domain" description="RRM" evidence="4">
    <location>
        <begin position="121"/>
        <end position="197"/>
    </location>
</feature>
<evidence type="ECO:0000256" key="1">
    <source>
        <dbReference type="ARBA" id="ARBA00022737"/>
    </source>
</evidence>
<dbReference type="PROSITE" id="PS50102">
    <property type="entry name" value="RRM"/>
    <property type="match status" value="2"/>
</dbReference>
<dbReference type="Proteomes" id="UP000228380">
    <property type="component" value="Chromosome 2"/>
</dbReference>
<dbReference type="OrthoDB" id="1875751at2759"/>
<gene>
    <name evidence="6" type="primary">LOC103708388</name>
</gene>
<dbReference type="GO" id="GO:0003729">
    <property type="term" value="F:mRNA binding"/>
    <property type="evidence" value="ECO:0007669"/>
    <property type="project" value="TreeGrafter"/>
</dbReference>
<dbReference type="PANTHER" id="PTHR48032:SF12">
    <property type="entry name" value="RRM DOMAIN-CONTAINING PROTEIN"/>
    <property type="match status" value="1"/>
</dbReference>
<evidence type="ECO:0000256" key="3">
    <source>
        <dbReference type="PROSITE-ProRule" id="PRU00176"/>
    </source>
</evidence>
<keyword evidence="1" id="KW-0677">Repeat</keyword>
<dbReference type="InterPro" id="IPR012677">
    <property type="entry name" value="Nucleotide-bd_a/b_plait_sf"/>
</dbReference>
<dbReference type="RefSeq" id="XP_008791506.2">
    <property type="nucleotide sequence ID" value="XM_008793284.3"/>
</dbReference>
<organism evidence="5 6">
    <name type="scientific">Phoenix dactylifera</name>
    <name type="common">Date palm</name>
    <dbReference type="NCBI Taxonomy" id="42345"/>
    <lineage>
        <taxon>Eukaryota</taxon>
        <taxon>Viridiplantae</taxon>
        <taxon>Streptophyta</taxon>
        <taxon>Embryophyta</taxon>
        <taxon>Tracheophyta</taxon>
        <taxon>Spermatophyta</taxon>
        <taxon>Magnoliopsida</taxon>
        <taxon>Liliopsida</taxon>
        <taxon>Arecaceae</taxon>
        <taxon>Coryphoideae</taxon>
        <taxon>Phoeniceae</taxon>
        <taxon>Phoenix</taxon>
    </lineage>
</organism>
<dbReference type="Gene3D" id="3.30.70.330">
    <property type="match status" value="2"/>
</dbReference>
<dbReference type="AlphaFoldDB" id="A0A8B7C4A6"/>
<reference evidence="6" key="2">
    <citation type="submission" date="2025-08" db="UniProtKB">
        <authorList>
            <consortium name="RefSeq"/>
        </authorList>
    </citation>
    <scope>IDENTIFICATION</scope>
    <source>
        <tissue evidence="6">Young leaves</tissue>
    </source>
</reference>
<dbReference type="SMART" id="SM00360">
    <property type="entry name" value="RRM"/>
    <property type="match status" value="2"/>
</dbReference>
<evidence type="ECO:0000313" key="6">
    <source>
        <dbReference type="RefSeq" id="XP_008791506.2"/>
    </source>
</evidence>
<dbReference type="PANTHER" id="PTHR48032">
    <property type="entry name" value="RNA-BINDING PROTEIN MUSASHI HOMOLOG RBP6"/>
    <property type="match status" value="1"/>
</dbReference>
<accession>A0A8B7C4A6</accession>
<feature type="domain" description="RRM" evidence="4">
    <location>
        <begin position="23"/>
        <end position="101"/>
    </location>
</feature>
<evidence type="ECO:0000259" key="4">
    <source>
        <dbReference type="PROSITE" id="PS50102"/>
    </source>
</evidence>
<proteinExistence type="predicted"/>
<dbReference type="InterPro" id="IPR035979">
    <property type="entry name" value="RBD_domain_sf"/>
</dbReference>
<keyword evidence="5" id="KW-1185">Reference proteome</keyword>
<dbReference type="GO" id="GO:0006417">
    <property type="term" value="P:regulation of translation"/>
    <property type="evidence" value="ECO:0007669"/>
    <property type="project" value="TreeGrafter"/>
</dbReference>
<keyword evidence="2 3" id="KW-0694">RNA-binding</keyword>
<protein>
    <submittedName>
        <fullName evidence="6">Heterogeneous nuclear ribonucleoprotein 1-like</fullName>
    </submittedName>
</protein>